<dbReference type="OrthoDB" id="5338458at2759"/>
<evidence type="ECO:0000313" key="4">
    <source>
        <dbReference type="Proteomes" id="UP000799291"/>
    </source>
</evidence>
<name>A0A6G1IG39_9PLEO</name>
<evidence type="ECO:0000256" key="1">
    <source>
        <dbReference type="SAM" id="MobiDB-lite"/>
    </source>
</evidence>
<dbReference type="Proteomes" id="UP000799291">
    <property type="component" value="Unassembled WGS sequence"/>
</dbReference>
<evidence type="ECO:0000259" key="2">
    <source>
        <dbReference type="Pfam" id="PF11001"/>
    </source>
</evidence>
<dbReference type="PANTHER" id="PTHR36102">
    <property type="entry name" value="CHROMOSOME 10, WHOLE GENOME SHOTGUN SEQUENCE"/>
    <property type="match status" value="1"/>
</dbReference>
<dbReference type="InterPro" id="IPR021264">
    <property type="entry name" value="AFUB_079030/YDR124W-like"/>
</dbReference>
<dbReference type="AlphaFoldDB" id="A0A6G1IG39"/>
<protein>
    <recommendedName>
        <fullName evidence="2">Subtelomeric hrmA-associated cluster protein AFUB-079030/YDR124W-like helical bundle domain-containing protein</fullName>
    </recommendedName>
</protein>
<proteinExistence type="predicted"/>
<feature type="compositionally biased region" description="Basic and acidic residues" evidence="1">
    <location>
        <begin position="306"/>
        <end position="320"/>
    </location>
</feature>
<feature type="region of interest" description="Disordered" evidence="1">
    <location>
        <begin position="287"/>
        <end position="369"/>
    </location>
</feature>
<dbReference type="InterPro" id="IPR047092">
    <property type="entry name" value="AFUB_07903/YDR124W-like_hel"/>
</dbReference>
<feature type="compositionally biased region" description="Basic and acidic residues" evidence="1">
    <location>
        <begin position="336"/>
        <end position="346"/>
    </location>
</feature>
<feature type="compositionally biased region" description="Basic and acidic residues" evidence="1">
    <location>
        <begin position="56"/>
        <end position="66"/>
    </location>
</feature>
<dbReference type="EMBL" id="MU005624">
    <property type="protein sequence ID" value="KAF2677197.1"/>
    <property type="molecule type" value="Genomic_DNA"/>
</dbReference>
<dbReference type="PANTHER" id="PTHR36102:SF1">
    <property type="entry name" value="YDR124W-LIKE HELICAL BUNDLE DOMAIN-CONTAINING PROTEIN"/>
    <property type="match status" value="1"/>
</dbReference>
<accession>A0A6G1IG39</accession>
<organism evidence="3 4">
    <name type="scientific">Lentithecium fluviatile CBS 122367</name>
    <dbReference type="NCBI Taxonomy" id="1168545"/>
    <lineage>
        <taxon>Eukaryota</taxon>
        <taxon>Fungi</taxon>
        <taxon>Dikarya</taxon>
        <taxon>Ascomycota</taxon>
        <taxon>Pezizomycotina</taxon>
        <taxon>Dothideomycetes</taxon>
        <taxon>Pleosporomycetidae</taxon>
        <taxon>Pleosporales</taxon>
        <taxon>Massarineae</taxon>
        <taxon>Lentitheciaceae</taxon>
        <taxon>Lentithecium</taxon>
    </lineage>
</organism>
<feature type="compositionally biased region" description="Low complexity" evidence="1">
    <location>
        <begin position="347"/>
        <end position="357"/>
    </location>
</feature>
<evidence type="ECO:0000313" key="3">
    <source>
        <dbReference type="EMBL" id="KAF2677197.1"/>
    </source>
</evidence>
<reference evidence="3" key="1">
    <citation type="journal article" date="2020" name="Stud. Mycol.">
        <title>101 Dothideomycetes genomes: a test case for predicting lifestyles and emergence of pathogens.</title>
        <authorList>
            <person name="Haridas S."/>
            <person name="Albert R."/>
            <person name="Binder M."/>
            <person name="Bloem J."/>
            <person name="Labutti K."/>
            <person name="Salamov A."/>
            <person name="Andreopoulos B."/>
            <person name="Baker S."/>
            <person name="Barry K."/>
            <person name="Bills G."/>
            <person name="Bluhm B."/>
            <person name="Cannon C."/>
            <person name="Castanera R."/>
            <person name="Culley D."/>
            <person name="Daum C."/>
            <person name="Ezra D."/>
            <person name="Gonzalez J."/>
            <person name="Henrissat B."/>
            <person name="Kuo A."/>
            <person name="Liang C."/>
            <person name="Lipzen A."/>
            <person name="Lutzoni F."/>
            <person name="Magnuson J."/>
            <person name="Mondo S."/>
            <person name="Nolan M."/>
            <person name="Ohm R."/>
            <person name="Pangilinan J."/>
            <person name="Park H.-J."/>
            <person name="Ramirez L."/>
            <person name="Alfaro M."/>
            <person name="Sun H."/>
            <person name="Tritt A."/>
            <person name="Yoshinaga Y."/>
            <person name="Zwiers L.-H."/>
            <person name="Turgeon B."/>
            <person name="Goodwin S."/>
            <person name="Spatafora J."/>
            <person name="Crous P."/>
            <person name="Grigoriev I."/>
        </authorList>
    </citation>
    <scope>NUCLEOTIDE SEQUENCE</scope>
    <source>
        <strain evidence="3">CBS 122367</strain>
    </source>
</reference>
<feature type="domain" description="Subtelomeric hrmA-associated cluster protein AFUB-079030/YDR124W-like helical bundle" evidence="2">
    <location>
        <begin position="112"/>
        <end position="264"/>
    </location>
</feature>
<keyword evidence="4" id="KW-1185">Reference proteome</keyword>
<dbReference type="Pfam" id="PF11001">
    <property type="entry name" value="AFUB_07903_YDR124W_hel"/>
    <property type="match status" value="1"/>
</dbReference>
<feature type="region of interest" description="Disordered" evidence="1">
    <location>
        <begin position="37"/>
        <end position="100"/>
    </location>
</feature>
<gene>
    <name evidence="3" type="ORF">K458DRAFT_409784</name>
</gene>
<sequence length="369" mass="41798">MTLERIDSGKPVGHAFFVDGQVVIKPLPGFEHLFSTTVLPQEPSPSPSHSPAEAELDSKTDAEHVFIQETPAASDSRKRSPSLSPLQDQDQPKKRRAYERRKTDKTVYTLHIGDEDTTKHFYRTRLREIGLKALRQIVTEWVKIIEPNRLRLYGPYHKKTPLNSDAGRTPPWWSQDVPYEEPAHLQVKCLEVLGADMLVYNSTRDLQDSSGIAQESWTNRLENAAMYFVSSIPVQEYSMSIDLKYNAEVKDRTLHEVLPEIFMIVAEHEGWAAERADGLRKADAKGPAFTWGPLAKPPAYGKMKSRKEDPEFQRKRDQLTGRKRLKPLYKDDDDLPKEGAIRKKSDTAAPDSADPAAGQSMAIRNILNV</sequence>